<name>A0A510HG39_9ACTN</name>
<evidence type="ECO:0000256" key="2">
    <source>
        <dbReference type="SAM" id="Phobius"/>
    </source>
</evidence>
<proteinExistence type="predicted"/>
<gene>
    <name evidence="3" type="ORF">RxyAA322_07740</name>
</gene>
<feature type="transmembrane region" description="Helical" evidence="2">
    <location>
        <begin position="23"/>
        <end position="45"/>
    </location>
</feature>
<evidence type="ECO:0000256" key="1">
    <source>
        <dbReference type="SAM" id="MobiDB-lite"/>
    </source>
</evidence>
<reference evidence="3" key="1">
    <citation type="journal article" date="2019" name="Microbiol. Resour. Announc.">
        <title>Complete Genome Sequence of Rubrobacter xylanophilus Strain AA3-22, Isolated from Arima Onsen in Japan.</title>
        <authorList>
            <person name="Tomariguchi N."/>
            <person name="Miyazaki K."/>
        </authorList>
    </citation>
    <scope>NUCLEOTIDE SEQUENCE [LARGE SCALE GENOMIC DNA]</scope>
    <source>
        <strain evidence="3">AA3-22</strain>
    </source>
</reference>
<feature type="region of interest" description="Disordered" evidence="1">
    <location>
        <begin position="50"/>
        <end position="171"/>
    </location>
</feature>
<keyword evidence="2" id="KW-1133">Transmembrane helix</keyword>
<evidence type="ECO:0000313" key="3">
    <source>
        <dbReference type="EMBL" id="BBL78920.1"/>
    </source>
</evidence>
<protein>
    <submittedName>
        <fullName evidence="3">Uncharacterized protein</fullName>
    </submittedName>
</protein>
<accession>A0A510HG39</accession>
<dbReference type="AlphaFoldDB" id="A0A510HG39"/>
<evidence type="ECO:0000313" key="4">
    <source>
        <dbReference type="Proteomes" id="UP000318065"/>
    </source>
</evidence>
<dbReference type="Proteomes" id="UP000318065">
    <property type="component" value="Chromosome"/>
</dbReference>
<dbReference type="RefSeq" id="WP_143527010.1">
    <property type="nucleotide sequence ID" value="NZ_AP019791.1"/>
</dbReference>
<keyword evidence="2" id="KW-0472">Membrane</keyword>
<keyword evidence="4" id="KW-1185">Reference proteome</keyword>
<sequence length="171" mass="18587">MAGRRAAEGAARLLETLFRNNRVLPPVLAVVAVFLFTWVAAGSLFGGGEERVASREEPPDAPAPRVEAPDVDSYAAYQSKDPFRQLLQRSETTAEEDAGGFERTEGTGGFERTVPRERTSPGSGAGFRREDTTRRPVRQRPAPPRERTQGLFESGGDLPPPGRVADEARVP</sequence>
<organism evidence="3 4">
    <name type="scientific">Rubrobacter xylanophilus</name>
    <dbReference type="NCBI Taxonomy" id="49319"/>
    <lineage>
        <taxon>Bacteria</taxon>
        <taxon>Bacillati</taxon>
        <taxon>Actinomycetota</taxon>
        <taxon>Rubrobacteria</taxon>
        <taxon>Rubrobacterales</taxon>
        <taxon>Rubrobacteraceae</taxon>
        <taxon>Rubrobacter</taxon>
    </lineage>
</organism>
<keyword evidence="2" id="KW-0812">Transmembrane</keyword>
<dbReference type="EMBL" id="AP019791">
    <property type="protein sequence ID" value="BBL78920.1"/>
    <property type="molecule type" value="Genomic_DNA"/>
</dbReference>
<dbReference type="OrthoDB" id="9958110at2"/>